<dbReference type="AlphaFoldDB" id="A0A3N5CYL8"/>
<name>A0A3N5CYL8_9SPHN</name>
<comment type="caution">
    <text evidence="7">The sequence shown here is derived from an EMBL/GenBank/DDBJ whole genome shotgun (WGS) entry which is preliminary data.</text>
</comment>
<feature type="compositionally biased region" description="Basic and acidic residues" evidence="5">
    <location>
        <begin position="1"/>
        <end position="13"/>
    </location>
</feature>
<reference evidence="7 8" key="1">
    <citation type="submission" date="2018-11" db="EMBL/GenBank/DDBJ databases">
        <title>Erythrobacter spongiae sp. nov., isolated from a marine sponge.</title>
        <authorList>
            <person name="Zhuang L."/>
            <person name="Luo L."/>
        </authorList>
    </citation>
    <scope>NUCLEOTIDE SEQUENCE [LARGE SCALE GENOMIC DNA]</scope>
    <source>
        <strain evidence="7 8">HN-E23</strain>
    </source>
</reference>
<evidence type="ECO:0000256" key="1">
    <source>
        <dbReference type="ARBA" id="ARBA00004141"/>
    </source>
</evidence>
<evidence type="ECO:0000256" key="4">
    <source>
        <dbReference type="ARBA" id="ARBA00023136"/>
    </source>
</evidence>
<sequence length="356" mass="38892">MDRLYRKAHDEGAARCASSPDGDQYRQSRTGLAERDRVAPDAIFRTHFRSSVIVACMSKDKDAGKGDTSVENSPQDRELEALSSNDKRIIRRHETANAKLVHEIIRLRGIEELERPFFSLLWSALGAGFVIGLSPYAMGILGVELPEGPYKDIIVSLGYVVGFVAVIAGRMQLFTESTITAVLPAATTVCVKNTLRTLRLWIIVFAGNMIGTFMFALFTYWDIPHQPEISEEIRRLSAEAMGHYMVAPFLLGIPAGFMLAVLVWSLPNLERQEMLAISLITGFMALAHVAHSVVGAAEMWVSVLFGDVTLGDGLFGFLLPAALGNLVGGAVLFAFLAHAQVRPEIEDDKEAGVVDG</sequence>
<keyword evidence="8" id="KW-1185">Reference proteome</keyword>
<comment type="subcellular location">
    <subcellularLocation>
        <location evidence="1">Membrane</location>
        <topology evidence="1">Multi-pass membrane protein</topology>
    </subcellularLocation>
</comment>
<evidence type="ECO:0000313" key="8">
    <source>
        <dbReference type="Proteomes" id="UP000275232"/>
    </source>
</evidence>
<feature type="region of interest" description="Disordered" evidence="5">
    <location>
        <begin position="1"/>
        <end position="32"/>
    </location>
</feature>
<dbReference type="Gene3D" id="1.20.1080.10">
    <property type="entry name" value="Glycerol uptake facilitator protein"/>
    <property type="match status" value="1"/>
</dbReference>
<evidence type="ECO:0000256" key="2">
    <source>
        <dbReference type="ARBA" id="ARBA00022692"/>
    </source>
</evidence>
<feature type="transmembrane region" description="Helical" evidence="6">
    <location>
        <begin position="200"/>
        <end position="221"/>
    </location>
</feature>
<accession>A0A3N5CYL8</accession>
<keyword evidence="4 6" id="KW-0472">Membrane</keyword>
<gene>
    <name evidence="7" type="ORF">EG799_09230</name>
</gene>
<feature type="transmembrane region" description="Helical" evidence="6">
    <location>
        <begin position="275"/>
        <end position="294"/>
    </location>
</feature>
<organism evidence="7 8">
    <name type="scientific">Aurantiacibacter spongiae</name>
    <dbReference type="NCBI Taxonomy" id="2488860"/>
    <lineage>
        <taxon>Bacteria</taxon>
        <taxon>Pseudomonadati</taxon>
        <taxon>Pseudomonadota</taxon>
        <taxon>Alphaproteobacteria</taxon>
        <taxon>Sphingomonadales</taxon>
        <taxon>Erythrobacteraceae</taxon>
        <taxon>Aurantiacibacter</taxon>
    </lineage>
</organism>
<dbReference type="PANTHER" id="PTHR30520:SF2">
    <property type="entry name" value="INNER MEMBRANE PROTEIN YFDC"/>
    <property type="match status" value="1"/>
</dbReference>
<dbReference type="Pfam" id="PF01226">
    <property type="entry name" value="Form_Nir_trans"/>
    <property type="match status" value="1"/>
</dbReference>
<dbReference type="InterPro" id="IPR000292">
    <property type="entry name" value="For/NO2_transpt"/>
</dbReference>
<feature type="transmembrane region" description="Helical" evidence="6">
    <location>
        <begin position="117"/>
        <end position="141"/>
    </location>
</feature>
<evidence type="ECO:0000256" key="5">
    <source>
        <dbReference type="SAM" id="MobiDB-lite"/>
    </source>
</evidence>
<dbReference type="PANTHER" id="PTHR30520">
    <property type="entry name" value="FORMATE TRANSPORTER-RELATED"/>
    <property type="match status" value="1"/>
</dbReference>
<dbReference type="GO" id="GO:0015499">
    <property type="term" value="F:formate transmembrane transporter activity"/>
    <property type="evidence" value="ECO:0007669"/>
    <property type="project" value="TreeGrafter"/>
</dbReference>
<feature type="transmembrane region" description="Helical" evidence="6">
    <location>
        <begin position="241"/>
        <end position="263"/>
    </location>
</feature>
<evidence type="ECO:0000256" key="6">
    <source>
        <dbReference type="SAM" id="Phobius"/>
    </source>
</evidence>
<proteinExistence type="predicted"/>
<dbReference type="InterPro" id="IPR023271">
    <property type="entry name" value="Aquaporin-like"/>
</dbReference>
<keyword evidence="3 6" id="KW-1133">Transmembrane helix</keyword>
<dbReference type="Proteomes" id="UP000275232">
    <property type="component" value="Unassembled WGS sequence"/>
</dbReference>
<evidence type="ECO:0000256" key="3">
    <source>
        <dbReference type="ARBA" id="ARBA00022989"/>
    </source>
</evidence>
<feature type="transmembrane region" description="Helical" evidence="6">
    <location>
        <begin position="153"/>
        <end position="169"/>
    </location>
</feature>
<feature type="transmembrane region" description="Helical" evidence="6">
    <location>
        <begin position="314"/>
        <end position="336"/>
    </location>
</feature>
<dbReference type="EMBL" id="RPFZ01000001">
    <property type="protein sequence ID" value="RPF71779.1"/>
    <property type="molecule type" value="Genomic_DNA"/>
</dbReference>
<evidence type="ECO:0000313" key="7">
    <source>
        <dbReference type="EMBL" id="RPF71779.1"/>
    </source>
</evidence>
<dbReference type="GO" id="GO:0005886">
    <property type="term" value="C:plasma membrane"/>
    <property type="evidence" value="ECO:0007669"/>
    <property type="project" value="TreeGrafter"/>
</dbReference>
<keyword evidence="2 6" id="KW-0812">Transmembrane</keyword>
<protein>
    <submittedName>
        <fullName evidence="7">Formate/nitrite transporter family protein</fullName>
    </submittedName>
</protein>